<dbReference type="EMBL" id="MU128986">
    <property type="protein sequence ID" value="KAF9512433.1"/>
    <property type="molecule type" value="Genomic_DNA"/>
</dbReference>
<accession>A0A9P6AUX3</accession>
<dbReference type="CDD" id="cd20557">
    <property type="entry name" value="CYCLIN_ScPCL1-like"/>
    <property type="match status" value="1"/>
</dbReference>
<evidence type="ECO:0000256" key="1">
    <source>
        <dbReference type="SAM" id="MobiDB-lite"/>
    </source>
</evidence>
<feature type="region of interest" description="Disordered" evidence="1">
    <location>
        <begin position="1"/>
        <end position="123"/>
    </location>
</feature>
<dbReference type="GO" id="GO:0005634">
    <property type="term" value="C:nucleus"/>
    <property type="evidence" value="ECO:0007669"/>
    <property type="project" value="TreeGrafter"/>
</dbReference>
<feature type="region of interest" description="Disordered" evidence="1">
    <location>
        <begin position="205"/>
        <end position="266"/>
    </location>
</feature>
<protein>
    <submittedName>
        <fullName evidence="2">Uncharacterized protein</fullName>
    </submittedName>
</protein>
<dbReference type="Proteomes" id="UP000886523">
    <property type="component" value="Unassembled WGS sequence"/>
</dbReference>
<organism evidence="2 3">
    <name type="scientific">Hydnum rufescens UP504</name>
    <dbReference type="NCBI Taxonomy" id="1448309"/>
    <lineage>
        <taxon>Eukaryota</taxon>
        <taxon>Fungi</taxon>
        <taxon>Dikarya</taxon>
        <taxon>Basidiomycota</taxon>
        <taxon>Agaricomycotina</taxon>
        <taxon>Agaricomycetes</taxon>
        <taxon>Cantharellales</taxon>
        <taxon>Hydnaceae</taxon>
        <taxon>Hydnum</taxon>
    </lineage>
</organism>
<dbReference type="PANTHER" id="PTHR15615:SF36">
    <property type="entry name" value="PHO85 CYCLIN-5"/>
    <property type="match status" value="1"/>
</dbReference>
<feature type="compositionally biased region" description="Polar residues" evidence="1">
    <location>
        <begin position="54"/>
        <end position="72"/>
    </location>
</feature>
<dbReference type="AlphaFoldDB" id="A0A9P6AUX3"/>
<feature type="compositionally biased region" description="Basic residues" evidence="1">
    <location>
        <begin position="78"/>
        <end position="88"/>
    </location>
</feature>
<gene>
    <name evidence="2" type="ORF">BS47DRAFT_1056622</name>
</gene>
<dbReference type="PANTHER" id="PTHR15615">
    <property type="match status" value="1"/>
</dbReference>
<feature type="compositionally biased region" description="Pro residues" evidence="1">
    <location>
        <begin position="93"/>
        <end position="104"/>
    </location>
</feature>
<dbReference type="GO" id="GO:0016538">
    <property type="term" value="F:cyclin-dependent protein serine/threonine kinase regulator activity"/>
    <property type="evidence" value="ECO:0007669"/>
    <property type="project" value="TreeGrafter"/>
</dbReference>
<dbReference type="GO" id="GO:0019901">
    <property type="term" value="F:protein kinase binding"/>
    <property type="evidence" value="ECO:0007669"/>
    <property type="project" value="InterPro"/>
</dbReference>
<sequence>MPSVNSAIKGRSQRHPSKPYQIPRSRSLVSNREGSQTTHSSLSSRSSYSQTSQVPIPSTSSNFTAGHNSCLDSSRCRERPRKVRKLRRNPATPVEPPVPEPPHCAHPSPRVKSPETPAEHLPPIQYIPRDKPLLASANDIYAKDLVAQSVAMVQEIWLLPPDPPLPLGIYLQGHGPPSHTAPPNYEPPQPVVVHGPVALEAQHIATPPFLPTPSPTNSTSDTTMEESSDEASNASTSPTLAGPPPPLTHAEPQHQHHYPAPYAPHVTMGPAQQAATFTNNLLYFIHEVVRRSRTTCTTLEVAMCYIGAVRPNVRQVLGDRENVCRQARVLRCHPCQIDVHRVYNSPLHDARRTFLASLVLASKFQQDRAYSNKAWAKLSGLPAQEVTRCETALGNALQWRLWVGRHVQVAPELQIQILVEPPFFSLLPKLSPRYLGSCLAEDASVRLSAIYLSTCWKPNYSRKSCRRVVYTPPMARMEYLAKVM</sequence>
<dbReference type="InterPro" id="IPR013922">
    <property type="entry name" value="Cyclin_PHO80-like"/>
</dbReference>
<keyword evidence="3" id="KW-1185">Reference proteome</keyword>
<dbReference type="OrthoDB" id="286814at2759"/>
<reference evidence="2" key="1">
    <citation type="journal article" date="2020" name="Nat. Commun.">
        <title>Large-scale genome sequencing of mycorrhizal fungi provides insights into the early evolution of symbiotic traits.</title>
        <authorList>
            <person name="Miyauchi S."/>
            <person name="Kiss E."/>
            <person name="Kuo A."/>
            <person name="Drula E."/>
            <person name="Kohler A."/>
            <person name="Sanchez-Garcia M."/>
            <person name="Morin E."/>
            <person name="Andreopoulos B."/>
            <person name="Barry K.W."/>
            <person name="Bonito G."/>
            <person name="Buee M."/>
            <person name="Carver A."/>
            <person name="Chen C."/>
            <person name="Cichocki N."/>
            <person name="Clum A."/>
            <person name="Culley D."/>
            <person name="Crous P.W."/>
            <person name="Fauchery L."/>
            <person name="Girlanda M."/>
            <person name="Hayes R.D."/>
            <person name="Keri Z."/>
            <person name="LaButti K."/>
            <person name="Lipzen A."/>
            <person name="Lombard V."/>
            <person name="Magnuson J."/>
            <person name="Maillard F."/>
            <person name="Murat C."/>
            <person name="Nolan M."/>
            <person name="Ohm R.A."/>
            <person name="Pangilinan J."/>
            <person name="Pereira M.F."/>
            <person name="Perotto S."/>
            <person name="Peter M."/>
            <person name="Pfister S."/>
            <person name="Riley R."/>
            <person name="Sitrit Y."/>
            <person name="Stielow J.B."/>
            <person name="Szollosi G."/>
            <person name="Zifcakova L."/>
            <person name="Stursova M."/>
            <person name="Spatafora J.W."/>
            <person name="Tedersoo L."/>
            <person name="Vaario L.M."/>
            <person name="Yamada A."/>
            <person name="Yan M."/>
            <person name="Wang P."/>
            <person name="Xu J."/>
            <person name="Bruns T."/>
            <person name="Baldrian P."/>
            <person name="Vilgalys R."/>
            <person name="Dunand C."/>
            <person name="Henrissat B."/>
            <person name="Grigoriev I.V."/>
            <person name="Hibbett D."/>
            <person name="Nagy L.G."/>
            <person name="Martin F.M."/>
        </authorList>
    </citation>
    <scope>NUCLEOTIDE SEQUENCE</scope>
    <source>
        <strain evidence="2">UP504</strain>
    </source>
</reference>
<comment type="caution">
    <text evidence="2">The sequence shown here is derived from an EMBL/GenBank/DDBJ whole genome shotgun (WGS) entry which is preliminary data.</text>
</comment>
<dbReference type="GO" id="GO:0000307">
    <property type="term" value="C:cyclin-dependent protein kinase holoenzyme complex"/>
    <property type="evidence" value="ECO:0007669"/>
    <property type="project" value="TreeGrafter"/>
</dbReference>
<evidence type="ECO:0000313" key="3">
    <source>
        <dbReference type="Proteomes" id="UP000886523"/>
    </source>
</evidence>
<proteinExistence type="predicted"/>
<dbReference type="Gene3D" id="1.10.472.10">
    <property type="entry name" value="Cyclin-like"/>
    <property type="match status" value="1"/>
</dbReference>
<feature type="compositionally biased region" description="Low complexity" evidence="1">
    <location>
        <begin position="35"/>
        <end position="53"/>
    </location>
</feature>
<evidence type="ECO:0000313" key="2">
    <source>
        <dbReference type="EMBL" id="KAF9512433.1"/>
    </source>
</evidence>
<name>A0A9P6AUX3_9AGAM</name>